<gene>
    <name evidence="1" type="ORF">CBM15_00410</name>
</gene>
<organism evidence="1 2">
    <name type="scientific">Solibacillus kalamii</name>
    <dbReference type="NCBI Taxonomy" id="1748298"/>
    <lineage>
        <taxon>Bacteria</taxon>
        <taxon>Bacillati</taxon>
        <taxon>Bacillota</taxon>
        <taxon>Bacilli</taxon>
        <taxon>Bacillales</taxon>
        <taxon>Caryophanaceae</taxon>
        <taxon>Solibacillus</taxon>
    </lineage>
</organism>
<protein>
    <recommendedName>
        <fullName evidence="3">Family 2 glycosyl transferase</fullName>
    </recommendedName>
</protein>
<evidence type="ECO:0008006" key="3">
    <source>
        <dbReference type="Google" id="ProtNLM"/>
    </source>
</evidence>
<dbReference type="InterPro" id="IPR017853">
    <property type="entry name" value="GH"/>
</dbReference>
<evidence type="ECO:0000313" key="1">
    <source>
        <dbReference type="EMBL" id="OUZ40351.1"/>
    </source>
</evidence>
<reference evidence="1 2" key="1">
    <citation type="journal article" date="2017" name="Int. J. Syst. Evol. Microbiol.">
        <title>Solibacillus kalamii sp. nov., isolated from a high-efficiency particulate arrestance filter system used in the International Space Station.</title>
        <authorList>
            <person name="Checinska Sielaff A."/>
            <person name="Kumar R.M."/>
            <person name="Pal D."/>
            <person name="Mayilraj S."/>
            <person name="Venkateswaran K."/>
        </authorList>
    </citation>
    <scope>NUCLEOTIDE SEQUENCE [LARGE SCALE GENOMIC DNA]</scope>
    <source>
        <strain evidence="1 2">ISSFR-015</strain>
    </source>
</reference>
<evidence type="ECO:0000313" key="2">
    <source>
        <dbReference type="Proteomes" id="UP000196594"/>
    </source>
</evidence>
<dbReference type="EMBL" id="NHNT01000001">
    <property type="protein sequence ID" value="OUZ40351.1"/>
    <property type="molecule type" value="Genomic_DNA"/>
</dbReference>
<comment type="caution">
    <text evidence="1">The sequence shown here is derived from an EMBL/GenBank/DDBJ whole genome shotgun (WGS) entry which is preliminary data.</text>
</comment>
<proteinExistence type="predicted"/>
<dbReference type="RefSeq" id="WP_087615334.1">
    <property type="nucleotide sequence ID" value="NZ_JAFBEY010000002.1"/>
</dbReference>
<accession>A0ABX3ZLQ2</accession>
<dbReference type="Proteomes" id="UP000196594">
    <property type="component" value="Unassembled WGS sequence"/>
</dbReference>
<dbReference type="Gene3D" id="3.20.20.80">
    <property type="entry name" value="Glycosidases"/>
    <property type="match status" value="2"/>
</dbReference>
<dbReference type="SUPFAM" id="SSF51445">
    <property type="entry name" value="(Trans)glycosidases"/>
    <property type="match status" value="1"/>
</dbReference>
<sequence>MKKILLVLGLLLMITVPLGIYFINDKSVSESNDADGDSSTSKHIVATSVEPVYEQNIAYNARVLSDRYEVMQNGKWQEMTIKGVNMGMAKPGLFPGEAGITKKDYTRWLKSIGDMHVNAIRVYTIHPPAFYEALLEYNESHEQPIYLFHGVWLEEEPVIEQLDVYGEPTEKFQKEIKHIIDILHGNAEIEHQPGHAFGNYTANVAPYVIGWMMGIEWYPDAVNSVNEKYKGKAQYDGKYFSTKDAAPFEIWLAEQMEYAARYEMDEYKWMRPFSFTNWVTTDLLDHPYEPSEEEDLATVNPNVIYEKNELQHVGQFANYHVYPYYPDFLNFTPEYLQYKDHRGEPNSYAAYLNDLKKAHRLPILISEFGIPASRGLTHKNPFGWNQGFVTERQQGEYLVSLYEDILQEGMLGGLVFSWQDEWFKRTWNTMDLDNPDQRPFWSNAQTNEQQFGLLSFDTLKIKVDGDISDWSGKKPMYKTKQMAMYMDSDERYLYIRMDVENTEFSNADFPLIYFNTVKGQGNSTYKDYPLLNKADFVLTIKDEENSRIEVDAYYDVFQKLYGDRLKLVPFEGMTEKNSGQFNPIEYAINKELTIPILDKTYPFEKYETGKLRKGNGNPESPDYDSLADYEINKADGIVEIRIPWLLLNFTDPSRLEVWSDLYENEEMTKEMIEGIEVGALLIENNTVKNRIPDNKSDLKTYTWEGWTIPEYKERLKQSYYILQEKFSEIH</sequence>
<name>A0ABX3ZLQ2_9BACL</name>
<keyword evidence="2" id="KW-1185">Reference proteome</keyword>